<dbReference type="NCBIfam" id="TIGR00254">
    <property type="entry name" value="GGDEF"/>
    <property type="match status" value="1"/>
</dbReference>
<evidence type="ECO:0000313" key="4">
    <source>
        <dbReference type="EMBL" id="OZI36149.1"/>
    </source>
</evidence>
<dbReference type="Pfam" id="PF00990">
    <property type="entry name" value="GGDEF"/>
    <property type="match status" value="1"/>
</dbReference>
<dbReference type="PANTHER" id="PTHR45138:SF9">
    <property type="entry name" value="DIGUANYLATE CYCLASE DGCM-RELATED"/>
    <property type="match status" value="1"/>
</dbReference>
<dbReference type="GO" id="GO:0052621">
    <property type="term" value="F:diguanylate cyclase activity"/>
    <property type="evidence" value="ECO:0007669"/>
    <property type="project" value="UniProtKB-EC"/>
</dbReference>
<dbReference type="EMBL" id="NEVL01000003">
    <property type="protein sequence ID" value="OZI36149.1"/>
    <property type="molecule type" value="Genomic_DNA"/>
</dbReference>
<evidence type="ECO:0000256" key="2">
    <source>
        <dbReference type="ARBA" id="ARBA00034247"/>
    </source>
</evidence>
<sequence>MKDIHPRHEPFFSLTNQDVLLTPGGLRALMHGIPEADPAARPGGDAAASDMMARIRQLEFQNRRLRHLSITDELTCAFNRRHYSTSYAQLVHLSGTPHARTGAIALCLFDIDHFKAYNDAYGHPRGDMALQAVSCAVSNMLRCGSDRLFRFGGDEFGVLFRAATPEEALGRTQTFQQAIDTLRIAHPGTRNKLLSASFGIAWHPAPAAHGLDAKQIYAAADAILYSAKQEGRNCALLQVMADPAPETPRWDRGTQAMG</sequence>
<dbReference type="EC" id="2.7.7.65" evidence="1"/>
<protein>
    <recommendedName>
        <fullName evidence="1">diguanylate cyclase</fullName>
        <ecNumber evidence="1">2.7.7.65</ecNumber>
    </recommendedName>
</protein>
<gene>
    <name evidence="4" type="ORF">CEG14_14055</name>
</gene>
<dbReference type="CDD" id="cd01949">
    <property type="entry name" value="GGDEF"/>
    <property type="match status" value="1"/>
</dbReference>
<dbReference type="InterPro" id="IPR050469">
    <property type="entry name" value="Diguanylate_Cyclase"/>
</dbReference>
<evidence type="ECO:0000313" key="5">
    <source>
        <dbReference type="Proteomes" id="UP000217005"/>
    </source>
</evidence>
<accession>A0A261SFG4</accession>
<dbReference type="AlphaFoldDB" id="A0A261SFG4"/>
<name>A0A261SFG4_9BORD</name>
<dbReference type="InterPro" id="IPR029787">
    <property type="entry name" value="Nucleotide_cyclase"/>
</dbReference>
<proteinExistence type="predicted"/>
<comment type="caution">
    <text evidence="4">The sequence shown here is derived from an EMBL/GenBank/DDBJ whole genome shotgun (WGS) entry which is preliminary data.</text>
</comment>
<evidence type="ECO:0000259" key="3">
    <source>
        <dbReference type="PROSITE" id="PS50887"/>
    </source>
</evidence>
<dbReference type="InterPro" id="IPR000160">
    <property type="entry name" value="GGDEF_dom"/>
</dbReference>
<dbReference type="SUPFAM" id="SSF55073">
    <property type="entry name" value="Nucleotide cyclase"/>
    <property type="match status" value="1"/>
</dbReference>
<feature type="domain" description="GGDEF" evidence="3">
    <location>
        <begin position="102"/>
        <end position="240"/>
    </location>
</feature>
<reference evidence="4 5" key="1">
    <citation type="submission" date="2017-05" db="EMBL/GenBank/DDBJ databases">
        <title>Complete and WGS of Bordetella genogroups.</title>
        <authorList>
            <person name="Spilker T."/>
            <person name="LiPuma J."/>
        </authorList>
    </citation>
    <scope>NUCLEOTIDE SEQUENCE [LARGE SCALE GENOMIC DNA]</scope>
    <source>
        <strain evidence="4 5">AU17610</strain>
    </source>
</reference>
<organism evidence="4 5">
    <name type="scientific">Bordetella genomosp. 1</name>
    <dbReference type="NCBI Taxonomy" id="1395607"/>
    <lineage>
        <taxon>Bacteria</taxon>
        <taxon>Pseudomonadati</taxon>
        <taxon>Pseudomonadota</taxon>
        <taxon>Betaproteobacteria</taxon>
        <taxon>Burkholderiales</taxon>
        <taxon>Alcaligenaceae</taxon>
        <taxon>Bordetella</taxon>
    </lineage>
</organism>
<dbReference type="SMART" id="SM00267">
    <property type="entry name" value="GGDEF"/>
    <property type="match status" value="1"/>
</dbReference>
<dbReference type="PANTHER" id="PTHR45138">
    <property type="entry name" value="REGULATORY COMPONENTS OF SENSORY TRANSDUCTION SYSTEM"/>
    <property type="match status" value="1"/>
</dbReference>
<dbReference type="PROSITE" id="PS50887">
    <property type="entry name" value="GGDEF"/>
    <property type="match status" value="1"/>
</dbReference>
<dbReference type="Proteomes" id="UP000217005">
    <property type="component" value="Unassembled WGS sequence"/>
</dbReference>
<dbReference type="OrthoDB" id="9813903at2"/>
<dbReference type="InterPro" id="IPR043128">
    <property type="entry name" value="Rev_trsase/Diguanyl_cyclase"/>
</dbReference>
<dbReference type="Gene3D" id="3.30.70.270">
    <property type="match status" value="1"/>
</dbReference>
<dbReference type="RefSeq" id="WP_094826958.1">
    <property type="nucleotide sequence ID" value="NZ_NEVL01000003.1"/>
</dbReference>
<evidence type="ECO:0000256" key="1">
    <source>
        <dbReference type="ARBA" id="ARBA00012528"/>
    </source>
</evidence>
<comment type="catalytic activity">
    <reaction evidence="2">
        <text>2 GTP = 3',3'-c-di-GMP + 2 diphosphate</text>
        <dbReference type="Rhea" id="RHEA:24898"/>
        <dbReference type="ChEBI" id="CHEBI:33019"/>
        <dbReference type="ChEBI" id="CHEBI:37565"/>
        <dbReference type="ChEBI" id="CHEBI:58805"/>
        <dbReference type="EC" id="2.7.7.65"/>
    </reaction>
</comment>